<proteinExistence type="predicted"/>
<dbReference type="OrthoDB" id="3345970at2759"/>
<evidence type="ECO:0000256" key="1">
    <source>
        <dbReference type="SAM" id="Phobius"/>
    </source>
</evidence>
<name>A0A5M3N296_CONPW</name>
<dbReference type="EMBL" id="JH711574">
    <property type="protein sequence ID" value="EIW85510.1"/>
    <property type="molecule type" value="Genomic_DNA"/>
</dbReference>
<keyword evidence="3" id="KW-1185">Reference proteome</keyword>
<dbReference type="OMA" id="EHEMSIC"/>
<dbReference type="GeneID" id="19204761"/>
<accession>A0A5M3N296</accession>
<dbReference type="RefSeq" id="XP_007764975.1">
    <property type="nucleotide sequence ID" value="XM_007766785.1"/>
</dbReference>
<organism evidence="2 3">
    <name type="scientific">Coniophora puteana (strain RWD-64-598)</name>
    <name type="common">Brown rot fungus</name>
    <dbReference type="NCBI Taxonomy" id="741705"/>
    <lineage>
        <taxon>Eukaryota</taxon>
        <taxon>Fungi</taxon>
        <taxon>Dikarya</taxon>
        <taxon>Basidiomycota</taxon>
        <taxon>Agaricomycotina</taxon>
        <taxon>Agaricomycetes</taxon>
        <taxon>Agaricomycetidae</taxon>
        <taxon>Boletales</taxon>
        <taxon>Coniophorineae</taxon>
        <taxon>Coniophoraceae</taxon>
        <taxon>Coniophora</taxon>
    </lineage>
</organism>
<gene>
    <name evidence="2" type="ORF">CONPUDRAFT_162695</name>
</gene>
<feature type="transmembrane region" description="Helical" evidence="1">
    <location>
        <begin position="12"/>
        <end position="30"/>
    </location>
</feature>
<sequence>MLLLRSLPRRGAIILVFFAFTCGILTGYVLTHGGATETCFFGLRASASSRFWSSLAKEKAREELLYLETVSDIVSRTRGYYARDFSLELGWNNMRYIIEAVVYHAALLNRTAIIPSFVYARSCEFTNSVCVAYAPMVNRGDALRTDQWRDLPEDEQMGWKIPIDTVLNVTRLQEHYSVILVSDYLRLHSLSPDLENSTGQWDTTLYHQNPSVFEANLTKVPSMHTIKNDWFDPEGTTRVDVIPEEMKQRGQWDVLAGDPNKDESGRFPNVTRTEIYDEVLTYRYIKAEDRVPAVTWEHALLALSTAGVLGAGNPDEIAEVLQGNGMEVVYTYKGAHGMDFVKNVASAIQQVVPRESIRGFVDDFGDIEADVLYLEGEVHDGRKPGSLRFTTPERRDTFSEMVLYDTHAPQAVYDLAAKLANRMVEMNEGRMWIAAHMRRGDFVSLGWAIQDDFVSHFNRIAQQVINGRLMLERTSFDAESITPYNVPNVIPNIAFYQREPPKEGDKFYIATDERDPANLAYLREHGAVLIADLLTDEDRRAFGWGLMLTDVLGLVEQALLARSHFMYGHSLSSVAGGAINLRAADGLDSRTVRFE</sequence>
<dbReference type="Gene3D" id="3.40.50.11350">
    <property type="match status" value="1"/>
</dbReference>
<evidence type="ECO:0000313" key="2">
    <source>
        <dbReference type="EMBL" id="EIW85510.1"/>
    </source>
</evidence>
<evidence type="ECO:0000313" key="3">
    <source>
        <dbReference type="Proteomes" id="UP000053558"/>
    </source>
</evidence>
<comment type="caution">
    <text evidence="2">The sequence shown here is derived from an EMBL/GenBank/DDBJ whole genome shotgun (WGS) entry which is preliminary data.</text>
</comment>
<dbReference type="AlphaFoldDB" id="A0A5M3N296"/>
<protein>
    <recommendedName>
        <fullName evidence="4">O-fucosyltransferase family protein</fullName>
    </recommendedName>
</protein>
<keyword evidence="1" id="KW-1133">Transmembrane helix</keyword>
<dbReference type="Proteomes" id="UP000053558">
    <property type="component" value="Unassembled WGS sequence"/>
</dbReference>
<dbReference type="KEGG" id="cput:CONPUDRAFT_162695"/>
<reference evidence="3" key="1">
    <citation type="journal article" date="2012" name="Science">
        <title>The Paleozoic origin of enzymatic lignin decomposition reconstructed from 31 fungal genomes.</title>
        <authorList>
            <person name="Floudas D."/>
            <person name="Binder M."/>
            <person name="Riley R."/>
            <person name="Barry K."/>
            <person name="Blanchette R.A."/>
            <person name="Henrissat B."/>
            <person name="Martinez A.T."/>
            <person name="Otillar R."/>
            <person name="Spatafora J.W."/>
            <person name="Yadav J.S."/>
            <person name="Aerts A."/>
            <person name="Benoit I."/>
            <person name="Boyd A."/>
            <person name="Carlson A."/>
            <person name="Copeland A."/>
            <person name="Coutinho P.M."/>
            <person name="de Vries R.P."/>
            <person name="Ferreira P."/>
            <person name="Findley K."/>
            <person name="Foster B."/>
            <person name="Gaskell J."/>
            <person name="Glotzer D."/>
            <person name="Gorecki P."/>
            <person name="Heitman J."/>
            <person name="Hesse C."/>
            <person name="Hori C."/>
            <person name="Igarashi K."/>
            <person name="Jurgens J.A."/>
            <person name="Kallen N."/>
            <person name="Kersten P."/>
            <person name="Kohler A."/>
            <person name="Kuees U."/>
            <person name="Kumar T.K.A."/>
            <person name="Kuo A."/>
            <person name="LaButti K."/>
            <person name="Larrondo L.F."/>
            <person name="Lindquist E."/>
            <person name="Ling A."/>
            <person name="Lombard V."/>
            <person name="Lucas S."/>
            <person name="Lundell T."/>
            <person name="Martin R."/>
            <person name="McLaughlin D.J."/>
            <person name="Morgenstern I."/>
            <person name="Morin E."/>
            <person name="Murat C."/>
            <person name="Nagy L.G."/>
            <person name="Nolan M."/>
            <person name="Ohm R.A."/>
            <person name="Patyshakuliyeva A."/>
            <person name="Rokas A."/>
            <person name="Ruiz-Duenas F.J."/>
            <person name="Sabat G."/>
            <person name="Salamov A."/>
            <person name="Samejima M."/>
            <person name="Schmutz J."/>
            <person name="Slot J.C."/>
            <person name="St John F."/>
            <person name="Stenlid J."/>
            <person name="Sun H."/>
            <person name="Sun S."/>
            <person name="Syed K."/>
            <person name="Tsang A."/>
            <person name="Wiebenga A."/>
            <person name="Young D."/>
            <person name="Pisabarro A."/>
            <person name="Eastwood D.C."/>
            <person name="Martin F."/>
            <person name="Cullen D."/>
            <person name="Grigoriev I.V."/>
            <person name="Hibbett D.S."/>
        </authorList>
    </citation>
    <scope>NUCLEOTIDE SEQUENCE [LARGE SCALE GENOMIC DNA]</scope>
    <source>
        <strain evidence="3">RWD-64-598 SS2</strain>
    </source>
</reference>
<evidence type="ECO:0008006" key="4">
    <source>
        <dbReference type="Google" id="ProtNLM"/>
    </source>
</evidence>
<keyword evidence="1" id="KW-0472">Membrane</keyword>
<keyword evidence="1" id="KW-0812">Transmembrane</keyword>